<gene>
    <name evidence="1" type="ORF">PY092_13525</name>
</gene>
<reference evidence="1 2" key="1">
    <citation type="submission" date="2023-03" db="EMBL/GenBank/DDBJ databases">
        <title>Muricauda XX sp. nov. and Muricauda XXX sp. nov., two novel species isolated from Okinawa Trough.</title>
        <authorList>
            <person name="Cao W."/>
            <person name="Deng X."/>
        </authorList>
    </citation>
    <scope>NUCLEOTIDE SEQUENCE [LARGE SCALE GENOMIC DNA]</scope>
    <source>
        <strain evidence="1 2">334s03</strain>
    </source>
</reference>
<comment type="caution">
    <text evidence="1">The sequence shown here is derived from an EMBL/GenBank/DDBJ whole genome shotgun (WGS) entry which is preliminary data.</text>
</comment>
<evidence type="ECO:0000313" key="1">
    <source>
        <dbReference type="EMBL" id="MDF0717177.1"/>
    </source>
</evidence>
<dbReference type="Proteomes" id="UP001221366">
    <property type="component" value="Unassembled WGS sequence"/>
</dbReference>
<accession>A0ABT5Y287</accession>
<dbReference type="EMBL" id="JARFVB010000009">
    <property type="protein sequence ID" value="MDF0717177.1"/>
    <property type="molecule type" value="Genomic_DNA"/>
</dbReference>
<proteinExistence type="predicted"/>
<dbReference type="RefSeq" id="WP_275616335.1">
    <property type="nucleotide sequence ID" value="NZ_JARFVB010000009.1"/>
</dbReference>
<name>A0ABT5Y287_9FLAO</name>
<keyword evidence="2" id="KW-1185">Reference proteome</keyword>
<organism evidence="1 2">
    <name type="scientific">Flagellimonas yonaguniensis</name>
    <dbReference type="NCBI Taxonomy" id="3031325"/>
    <lineage>
        <taxon>Bacteria</taxon>
        <taxon>Pseudomonadati</taxon>
        <taxon>Bacteroidota</taxon>
        <taxon>Flavobacteriia</taxon>
        <taxon>Flavobacteriales</taxon>
        <taxon>Flavobacteriaceae</taxon>
        <taxon>Flagellimonas</taxon>
    </lineage>
</organism>
<evidence type="ECO:0000313" key="2">
    <source>
        <dbReference type="Proteomes" id="UP001221366"/>
    </source>
</evidence>
<protein>
    <submittedName>
        <fullName evidence="1">Uncharacterized protein</fullName>
    </submittedName>
</protein>
<sequence length="50" mass="5844">MNFLNEEIASRTKRKKLSSLLKRQISCGTFQDLEPLDLDHDKRLSPKTKL</sequence>